<dbReference type="Proteomes" id="UP000536711">
    <property type="component" value="Unassembled WGS sequence"/>
</dbReference>
<organism evidence="4 5">
    <name type="scientific">Fusarium acutatum</name>
    <dbReference type="NCBI Taxonomy" id="78861"/>
    <lineage>
        <taxon>Eukaryota</taxon>
        <taxon>Fungi</taxon>
        <taxon>Dikarya</taxon>
        <taxon>Ascomycota</taxon>
        <taxon>Pezizomycotina</taxon>
        <taxon>Sordariomycetes</taxon>
        <taxon>Hypocreomycetidae</taxon>
        <taxon>Hypocreales</taxon>
        <taxon>Nectriaceae</taxon>
        <taxon>Fusarium</taxon>
        <taxon>Fusarium fujikuroi species complex</taxon>
    </lineage>
</organism>
<evidence type="ECO:0000256" key="1">
    <source>
        <dbReference type="ARBA" id="ARBA00004173"/>
    </source>
</evidence>
<comment type="subcellular location">
    <subcellularLocation>
        <location evidence="1">Mitochondrion</location>
    </subcellularLocation>
</comment>
<evidence type="ECO:0000313" key="4">
    <source>
        <dbReference type="EMBL" id="KAF4415886.1"/>
    </source>
</evidence>
<keyword evidence="5" id="KW-1185">Reference proteome</keyword>
<gene>
    <name evidence="4" type="ORF">FACUT_13019</name>
</gene>
<proteinExistence type="predicted"/>
<dbReference type="OrthoDB" id="4758498at2759"/>
<dbReference type="EMBL" id="JAADJF010000505">
    <property type="protein sequence ID" value="KAF4415886.1"/>
    <property type="molecule type" value="Genomic_DNA"/>
</dbReference>
<feature type="compositionally biased region" description="Low complexity" evidence="3">
    <location>
        <begin position="371"/>
        <end position="400"/>
    </location>
</feature>
<name>A0A8H4JCK2_9HYPO</name>
<evidence type="ECO:0000256" key="3">
    <source>
        <dbReference type="SAM" id="MobiDB-lite"/>
    </source>
</evidence>
<dbReference type="AlphaFoldDB" id="A0A8H4JCK2"/>
<protein>
    <submittedName>
        <fullName evidence="4">Uncharacterized protein</fullName>
    </submittedName>
</protein>
<feature type="region of interest" description="Disordered" evidence="3">
    <location>
        <begin position="371"/>
        <end position="404"/>
    </location>
</feature>
<evidence type="ECO:0000256" key="2">
    <source>
        <dbReference type="ARBA" id="ARBA00023128"/>
    </source>
</evidence>
<keyword evidence="2" id="KW-0496">Mitochondrion</keyword>
<evidence type="ECO:0000313" key="5">
    <source>
        <dbReference type="Proteomes" id="UP000536711"/>
    </source>
</evidence>
<dbReference type="InterPro" id="IPR043502">
    <property type="entry name" value="DNA/RNA_pol_sf"/>
</dbReference>
<accession>A0A8H4JCK2</accession>
<comment type="caution">
    <text evidence="4">The sequence shown here is derived from an EMBL/GenBank/DDBJ whole genome shotgun (WGS) entry which is preliminary data.</text>
</comment>
<dbReference type="SUPFAM" id="SSF56672">
    <property type="entry name" value="DNA/RNA polymerases"/>
    <property type="match status" value="1"/>
</dbReference>
<sequence>MYIFDFFIVAAVLQISGSELIRRHGVVEMYDGFPMWGELSTLPSAGERDLIEKLSKDKLVVANGVISTCGPGCERPGQPRGALGLGVQEGRDSRRQDRAQRLLRTTRLKYRVEYNKDKCIMTNQLHDQIVSSNNDSNKNIAKHTYVVIIPAPAIRPVRVELDFMDPIIERFFAPSRSDQKVDMLWRVGKALSAFILTDSIPFNEKAALNNGAGRRMVIYHMDKIMVNEVAPDVSHIDNYAIPALNAMLADFVTSHEVIVGVPGGHRDRSGLCFLSHIDSDMSICKVAVLPTAMMGRARKRMKLEEGEVPSSDDDCIIVDAHVKKRRESPKVAQDHGHHLSTSKPNAASSWLTLFFRFLLPAVKYTIFTTRSSTGTTSSSQSMSIGSRTRVSSTTSTSGRTPLMENPKTVNNAVLGIRNVICNALGCSYASSVAEFEACTIRAGFDKYFNHIETRRTAYKIFKILSPDFLRGHLGEHDVGHEHGLRSDESSFEGGHVLNPVAGCYKGVIVINGNSLQSSITSKLWISIDRFISSLTLQGISEKFAFPKSELPDEVVDDVLEYKGRIYIRDGSEYMCIKDRGRSDVASGYKFLTVSAFRATGSSHRIISPKTCAKIVTYCARYYLGLMIRSSNELQREELHGEGIDSDREDQEHSKGTPFEEVGADAKGNYKSIVVSRKKNCDAVLRDDSMETKALGIVKKDIIPVTKYGLSRAMEIRNSDLTEADRVEKLVTLVGSLMACIR</sequence>
<dbReference type="GO" id="GO:0005739">
    <property type="term" value="C:mitochondrion"/>
    <property type="evidence" value="ECO:0007669"/>
    <property type="project" value="UniProtKB-SubCell"/>
</dbReference>
<feature type="region of interest" description="Disordered" evidence="3">
    <location>
        <begin position="641"/>
        <end position="662"/>
    </location>
</feature>
<reference evidence="4 5" key="1">
    <citation type="submission" date="2020-01" db="EMBL/GenBank/DDBJ databases">
        <title>Identification and distribution of gene clusters putatively required for synthesis of sphingolipid metabolism inhibitors in phylogenetically diverse species of the filamentous fungus Fusarium.</title>
        <authorList>
            <person name="Kim H.-S."/>
            <person name="Busman M."/>
            <person name="Brown D.W."/>
            <person name="Divon H."/>
            <person name="Uhlig S."/>
            <person name="Proctor R.H."/>
        </authorList>
    </citation>
    <scope>NUCLEOTIDE SEQUENCE [LARGE SCALE GENOMIC DNA]</scope>
    <source>
        <strain evidence="4 5">NRRL 13308</strain>
    </source>
</reference>
<feature type="compositionally biased region" description="Basic and acidic residues" evidence="3">
    <location>
        <begin position="641"/>
        <end position="654"/>
    </location>
</feature>